<comment type="caution">
    <text evidence="1">The sequence shown here is derived from an EMBL/GenBank/DDBJ whole genome shotgun (WGS) entry which is preliminary data.</text>
</comment>
<dbReference type="Proteomes" id="UP001516400">
    <property type="component" value="Unassembled WGS sequence"/>
</dbReference>
<dbReference type="EMBL" id="JABFTP020000144">
    <property type="protein sequence ID" value="KAL3282754.1"/>
    <property type="molecule type" value="Genomic_DNA"/>
</dbReference>
<evidence type="ECO:0000313" key="1">
    <source>
        <dbReference type="EMBL" id="KAL3282754.1"/>
    </source>
</evidence>
<organism evidence="1 2">
    <name type="scientific">Cryptolaemus montrouzieri</name>
    <dbReference type="NCBI Taxonomy" id="559131"/>
    <lineage>
        <taxon>Eukaryota</taxon>
        <taxon>Metazoa</taxon>
        <taxon>Ecdysozoa</taxon>
        <taxon>Arthropoda</taxon>
        <taxon>Hexapoda</taxon>
        <taxon>Insecta</taxon>
        <taxon>Pterygota</taxon>
        <taxon>Neoptera</taxon>
        <taxon>Endopterygota</taxon>
        <taxon>Coleoptera</taxon>
        <taxon>Polyphaga</taxon>
        <taxon>Cucujiformia</taxon>
        <taxon>Coccinelloidea</taxon>
        <taxon>Coccinellidae</taxon>
        <taxon>Scymninae</taxon>
        <taxon>Scymnini</taxon>
        <taxon>Cryptolaemus</taxon>
    </lineage>
</organism>
<dbReference type="AlphaFoldDB" id="A0ABD2NVR7"/>
<keyword evidence="2" id="KW-1185">Reference proteome</keyword>
<sequence>MSQEERQTFVSDLTFGCIVSECKGFNQAKTTASCGVDSVYSAHSHRFYNYLRSHPEAVDFLENPEIGTQITKSIEKCLMGEKRAVNLN</sequence>
<reference evidence="1 2" key="1">
    <citation type="journal article" date="2021" name="BMC Biol.">
        <title>Horizontally acquired antibacterial genes associated with adaptive radiation of ladybird beetles.</title>
        <authorList>
            <person name="Li H.S."/>
            <person name="Tang X.F."/>
            <person name="Huang Y.H."/>
            <person name="Xu Z.Y."/>
            <person name="Chen M.L."/>
            <person name="Du X.Y."/>
            <person name="Qiu B.Y."/>
            <person name="Chen P.T."/>
            <person name="Zhang W."/>
            <person name="Slipinski A."/>
            <person name="Escalona H.E."/>
            <person name="Waterhouse R.M."/>
            <person name="Zwick A."/>
            <person name="Pang H."/>
        </authorList>
    </citation>
    <scope>NUCLEOTIDE SEQUENCE [LARGE SCALE GENOMIC DNA]</scope>
    <source>
        <strain evidence="1">SYSU2018</strain>
    </source>
</reference>
<accession>A0ABD2NVR7</accession>
<evidence type="ECO:0000313" key="2">
    <source>
        <dbReference type="Proteomes" id="UP001516400"/>
    </source>
</evidence>
<protein>
    <submittedName>
        <fullName evidence="1">Uncharacterized protein</fullName>
    </submittedName>
</protein>
<gene>
    <name evidence="1" type="ORF">HHI36_005921</name>
</gene>
<name>A0ABD2NVR7_9CUCU</name>
<proteinExistence type="predicted"/>